<organism evidence="3 4">
    <name type="scientific">Novipirellula rosea</name>
    <dbReference type="NCBI Taxonomy" id="1031540"/>
    <lineage>
        <taxon>Bacteria</taxon>
        <taxon>Pseudomonadati</taxon>
        <taxon>Planctomycetota</taxon>
        <taxon>Planctomycetia</taxon>
        <taxon>Pirellulales</taxon>
        <taxon>Pirellulaceae</taxon>
        <taxon>Novipirellula</taxon>
    </lineage>
</organism>
<feature type="region of interest" description="Disordered" evidence="1">
    <location>
        <begin position="385"/>
        <end position="405"/>
    </location>
</feature>
<gene>
    <name evidence="3" type="ORF">GCM10023156_54100</name>
</gene>
<evidence type="ECO:0000256" key="1">
    <source>
        <dbReference type="SAM" id="MobiDB-lite"/>
    </source>
</evidence>
<dbReference type="Gene3D" id="3.30.420.10">
    <property type="entry name" value="Ribonuclease H-like superfamily/Ribonuclease H"/>
    <property type="match status" value="1"/>
</dbReference>
<dbReference type="InterPro" id="IPR001584">
    <property type="entry name" value="Integrase_cat-core"/>
</dbReference>
<protein>
    <recommendedName>
        <fullName evidence="2">Integrase catalytic domain-containing protein</fullName>
    </recommendedName>
</protein>
<name>A0ABP8NHB0_9BACT</name>
<evidence type="ECO:0000259" key="2">
    <source>
        <dbReference type="PROSITE" id="PS50994"/>
    </source>
</evidence>
<evidence type="ECO:0000313" key="4">
    <source>
        <dbReference type="Proteomes" id="UP001500840"/>
    </source>
</evidence>
<reference evidence="4" key="1">
    <citation type="journal article" date="2019" name="Int. J. Syst. Evol. Microbiol.">
        <title>The Global Catalogue of Microorganisms (GCM) 10K type strain sequencing project: providing services to taxonomists for standard genome sequencing and annotation.</title>
        <authorList>
            <consortium name="The Broad Institute Genomics Platform"/>
            <consortium name="The Broad Institute Genome Sequencing Center for Infectious Disease"/>
            <person name="Wu L."/>
            <person name="Ma J."/>
        </authorList>
    </citation>
    <scope>NUCLEOTIDE SEQUENCE [LARGE SCALE GENOMIC DNA]</scope>
    <source>
        <strain evidence="4">JCM 17759</strain>
    </source>
</reference>
<evidence type="ECO:0000313" key="3">
    <source>
        <dbReference type="EMBL" id="GAA4465872.1"/>
    </source>
</evidence>
<comment type="caution">
    <text evidence="3">The sequence shown here is derived from an EMBL/GenBank/DDBJ whole genome shotgun (WGS) entry which is preliminary data.</text>
</comment>
<feature type="compositionally biased region" description="Basic and acidic residues" evidence="1">
    <location>
        <begin position="388"/>
        <end position="400"/>
    </location>
</feature>
<proteinExistence type="predicted"/>
<sequence>MPRIDSTLAGCAGYSDRRDDNLTGQTRFKLAAIAVGESIRRLVVLAGYKNVATPIFMLNCSHIGAAVRAIVHPFLTLLASSSRQDLAAQNRLLKAENKILRSKLPRRIEFTNQDRRTIVKHGLPLGGAIKGLLSIVSYSTFRRWVRAIEDREKSGKPKAEAKDASQAGRPRTEESVREFVVRMRRECGWGYTKIRQGLARLGHRVSRQTVKNILVAEGIAPGPDDGGDPDSWSEFLKRHAHVMWQCDFACKKKWTVKGLVDVYFLVFIHLGTRRIWVSPSTDSPSGDWTTQQARNFQMHVEDEQLKCKIISRDNDGKYTKSFDEVFKSTGCTVKRITPASPNLQAHVERVIQTIKHEILNGFVVVTNQQLDVILRRGSDWYNTSRGHSARDHLPPIRDDDSPPTIDLKTTKIKCHTELGGLLKSYRPAA</sequence>
<keyword evidence="4" id="KW-1185">Reference proteome</keyword>
<dbReference type="SUPFAM" id="SSF53098">
    <property type="entry name" value="Ribonuclease H-like"/>
    <property type="match status" value="1"/>
</dbReference>
<dbReference type="RefSeq" id="WP_345326917.1">
    <property type="nucleotide sequence ID" value="NZ_BAABGA010000078.1"/>
</dbReference>
<feature type="region of interest" description="Disordered" evidence="1">
    <location>
        <begin position="152"/>
        <end position="171"/>
    </location>
</feature>
<dbReference type="Pfam" id="PF13683">
    <property type="entry name" value="rve_3"/>
    <property type="match status" value="1"/>
</dbReference>
<dbReference type="PROSITE" id="PS50994">
    <property type="entry name" value="INTEGRASE"/>
    <property type="match status" value="1"/>
</dbReference>
<dbReference type="InterPro" id="IPR036397">
    <property type="entry name" value="RNaseH_sf"/>
</dbReference>
<accession>A0ABP8NHB0</accession>
<dbReference type="EMBL" id="BAABGA010000078">
    <property type="protein sequence ID" value="GAA4465872.1"/>
    <property type="molecule type" value="Genomic_DNA"/>
</dbReference>
<dbReference type="InterPro" id="IPR012337">
    <property type="entry name" value="RNaseH-like_sf"/>
</dbReference>
<dbReference type="Proteomes" id="UP001500840">
    <property type="component" value="Unassembled WGS sequence"/>
</dbReference>
<feature type="compositionally biased region" description="Basic and acidic residues" evidence="1">
    <location>
        <begin position="152"/>
        <end position="163"/>
    </location>
</feature>
<feature type="domain" description="Integrase catalytic" evidence="2">
    <location>
        <begin position="225"/>
        <end position="402"/>
    </location>
</feature>